<proteinExistence type="inferred from homology"/>
<evidence type="ECO:0000256" key="2">
    <source>
        <dbReference type="ARBA" id="ARBA00022552"/>
    </source>
</evidence>
<dbReference type="GO" id="GO:0052915">
    <property type="term" value="F:23S rRNA (guanine(2445)-N(2))-methyltransferase activity"/>
    <property type="evidence" value="ECO:0007669"/>
    <property type="project" value="UniProtKB-UniRule"/>
</dbReference>
<evidence type="ECO:0000259" key="8">
    <source>
        <dbReference type="PROSITE" id="PS51165"/>
    </source>
</evidence>
<dbReference type="PROSITE" id="PS01261">
    <property type="entry name" value="UPF0020"/>
    <property type="match status" value="1"/>
</dbReference>
<comment type="caution">
    <text evidence="9">The sequence shown here is derived from an EMBL/GenBank/DDBJ whole genome shotgun (WGS) entry which is preliminary data.</text>
</comment>
<organism evidence="9 10">
    <name type="scientific">Pelovirga terrestris</name>
    <dbReference type="NCBI Taxonomy" id="2771352"/>
    <lineage>
        <taxon>Bacteria</taxon>
        <taxon>Pseudomonadati</taxon>
        <taxon>Thermodesulfobacteriota</taxon>
        <taxon>Desulfuromonadia</taxon>
        <taxon>Geobacterales</taxon>
        <taxon>Geobacteraceae</taxon>
        <taxon>Pelovirga</taxon>
    </lineage>
</organism>
<dbReference type="InterPro" id="IPR053943">
    <property type="entry name" value="RlmKL-like_Mtase_CS"/>
</dbReference>
<evidence type="ECO:0000256" key="5">
    <source>
        <dbReference type="ARBA" id="ARBA00022691"/>
    </source>
</evidence>
<dbReference type="GO" id="GO:0003723">
    <property type="term" value="F:RNA binding"/>
    <property type="evidence" value="ECO:0007669"/>
    <property type="project" value="UniProtKB-UniRule"/>
</dbReference>
<dbReference type="RefSeq" id="WP_191157469.1">
    <property type="nucleotide sequence ID" value="NZ_JACWUN010000018.1"/>
</dbReference>
<keyword evidence="2 6" id="KW-0698">rRNA processing</keyword>
<evidence type="ECO:0000256" key="3">
    <source>
        <dbReference type="ARBA" id="ARBA00022603"/>
    </source>
</evidence>
<accession>A0A8J6UIT0</accession>
<dbReference type="Pfam" id="PF22020">
    <property type="entry name" value="RlmL_1st"/>
    <property type="match status" value="1"/>
</dbReference>
<dbReference type="InterPro" id="IPR004114">
    <property type="entry name" value="THUMP_dom"/>
</dbReference>
<dbReference type="Gene3D" id="3.30.750.80">
    <property type="entry name" value="RNA methyltransferase domain (HRMD) like"/>
    <property type="match status" value="1"/>
</dbReference>
<protein>
    <recommendedName>
        <fullName evidence="6">Ribosomal RNA large subunit methyltransferase K/L</fullName>
    </recommendedName>
    <domain>
        <recommendedName>
            <fullName evidence="6">23S rRNA m2G2445 methyltransferase</fullName>
            <ecNumber evidence="6">2.1.1.173</ecNumber>
        </recommendedName>
        <alternativeName>
            <fullName evidence="6">rRNA (guanine-N(2)-)-methyltransferase RlmL</fullName>
        </alternativeName>
    </domain>
    <domain>
        <recommendedName>
            <fullName evidence="6">23S rRNA m7G2069 methyltransferase</fullName>
            <ecNumber evidence="6">2.1.1.264</ecNumber>
        </recommendedName>
        <alternativeName>
            <fullName evidence="6">rRNA (guanine-N(7)-)-methyltransferase RlmK</fullName>
        </alternativeName>
    </domain>
</protein>
<dbReference type="PANTHER" id="PTHR47313">
    <property type="entry name" value="RIBOSOMAL RNA LARGE SUBUNIT METHYLTRANSFERASE K/L"/>
    <property type="match status" value="1"/>
</dbReference>
<evidence type="ECO:0000313" key="9">
    <source>
        <dbReference type="EMBL" id="MBD1401655.1"/>
    </source>
</evidence>
<dbReference type="InterPro" id="IPR002052">
    <property type="entry name" value="DNA_methylase_N6_adenine_CS"/>
</dbReference>
<dbReference type="NCBIfam" id="NF008748">
    <property type="entry name" value="PRK11783.1"/>
    <property type="match status" value="1"/>
</dbReference>
<dbReference type="Gene3D" id="3.40.50.150">
    <property type="entry name" value="Vaccinia Virus protein VP39"/>
    <property type="match status" value="2"/>
</dbReference>
<dbReference type="Pfam" id="PF01170">
    <property type="entry name" value="UPF0020"/>
    <property type="match status" value="1"/>
</dbReference>
<evidence type="ECO:0000313" key="10">
    <source>
        <dbReference type="Proteomes" id="UP000632828"/>
    </source>
</evidence>
<comment type="catalytic activity">
    <reaction evidence="6">
        <text>guanosine(2069) in 23S rRNA + S-adenosyl-L-methionine = N(2)-methylguanosine(2069) in 23S rRNA + S-adenosyl-L-homocysteine + H(+)</text>
        <dbReference type="Rhea" id="RHEA:43772"/>
        <dbReference type="Rhea" id="RHEA-COMP:10688"/>
        <dbReference type="Rhea" id="RHEA-COMP:10689"/>
        <dbReference type="ChEBI" id="CHEBI:15378"/>
        <dbReference type="ChEBI" id="CHEBI:57856"/>
        <dbReference type="ChEBI" id="CHEBI:59789"/>
        <dbReference type="ChEBI" id="CHEBI:74269"/>
        <dbReference type="ChEBI" id="CHEBI:74481"/>
        <dbReference type="EC" id="2.1.1.264"/>
    </reaction>
</comment>
<name>A0A8J6UIT0_9BACT</name>
<keyword evidence="10" id="KW-1185">Reference proteome</keyword>
<dbReference type="SMART" id="SM00981">
    <property type="entry name" value="THUMP"/>
    <property type="match status" value="1"/>
</dbReference>
<dbReference type="HAMAP" id="MF_01858">
    <property type="entry name" value="23SrRNA_methyltr_KL"/>
    <property type="match status" value="1"/>
</dbReference>
<dbReference type="Gene3D" id="3.30.2130.30">
    <property type="match status" value="1"/>
</dbReference>
<dbReference type="InterPro" id="IPR029063">
    <property type="entry name" value="SAM-dependent_MTases_sf"/>
</dbReference>
<keyword evidence="1 6" id="KW-0963">Cytoplasm</keyword>
<evidence type="ECO:0000256" key="7">
    <source>
        <dbReference type="PROSITE-ProRule" id="PRU00529"/>
    </source>
</evidence>
<evidence type="ECO:0000256" key="1">
    <source>
        <dbReference type="ARBA" id="ARBA00022490"/>
    </source>
</evidence>
<dbReference type="InterPro" id="IPR017244">
    <property type="entry name" value="23SrRNA_methyltr_KL"/>
</dbReference>
<keyword evidence="7" id="KW-0694">RNA-binding</keyword>
<dbReference type="PANTHER" id="PTHR47313:SF1">
    <property type="entry name" value="RIBOSOMAL RNA LARGE SUBUNIT METHYLTRANSFERASE K_L"/>
    <property type="match status" value="1"/>
</dbReference>
<dbReference type="PROSITE" id="PS00092">
    <property type="entry name" value="N6_MTASE"/>
    <property type="match status" value="1"/>
</dbReference>
<comment type="similarity">
    <text evidence="6">Belongs to the methyltransferase superfamily. RlmKL family.</text>
</comment>
<dbReference type="SUPFAM" id="SSF53335">
    <property type="entry name" value="S-adenosyl-L-methionine-dependent methyltransferases"/>
    <property type="match status" value="2"/>
</dbReference>
<comment type="subcellular location">
    <subcellularLocation>
        <location evidence="6">Cytoplasm</location>
    </subcellularLocation>
</comment>
<dbReference type="EMBL" id="JACWUN010000018">
    <property type="protein sequence ID" value="MBD1401655.1"/>
    <property type="molecule type" value="Genomic_DNA"/>
</dbReference>
<keyword evidence="5 6" id="KW-0949">S-adenosyl-L-methionine</keyword>
<dbReference type="EC" id="2.1.1.173" evidence="6"/>
<dbReference type="GO" id="GO:0005737">
    <property type="term" value="C:cytoplasm"/>
    <property type="evidence" value="ECO:0007669"/>
    <property type="project" value="UniProtKB-SubCell"/>
</dbReference>
<dbReference type="GO" id="GO:0070043">
    <property type="term" value="F:rRNA (guanine-N7-)-methyltransferase activity"/>
    <property type="evidence" value="ECO:0007669"/>
    <property type="project" value="UniProtKB-UniRule"/>
</dbReference>
<feature type="domain" description="THUMP" evidence="8">
    <location>
        <begin position="47"/>
        <end position="158"/>
    </location>
</feature>
<keyword evidence="3 6" id="KW-0489">Methyltransferase</keyword>
<dbReference type="InterPro" id="IPR000241">
    <property type="entry name" value="RlmKL-like_Mtase"/>
</dbReference>
<dbReference type="CDD" id="cd02440">
    <property type="entry name" value="AdoMet_MTases"/>
    <property type="match status" value="1"/>
</dbReference>
<dbReference type="CDD" id="cd11715">
    <property type="entry name" value="THUMP_AdoMetMT"/>
    <property type="match status" value="1"/>
</dbReference>
<keyword evidence="4 6" id="KW-0808">Transferase</keyword>
<evidence type="ECO:0000256" key="4">
    <source>
        <dbReference type="ARBA" id="ARBA00022679"/>
    </source>
</evidence>
<dbReference type="Pfam" id="PF02926">
    <property type="entry name" value="THUMP"/>
    <property type="match status" value="1"/>
</dbReference>
<reference evidence="9" key="1">
    <citation type="submission" date="2020-09" db="EMBL/GenBank/DDBJ databases">
        <title>Pelobacter alkaliphilus sp. nov., a novel anaerobic arsenate-reducing bacterium from terrestrial mud volcano.</title>
        <authorList>
            <person name="Khomyakova M.A."/>
            <person name="Merkel A.Y."/>
            <person name="Slobodkin A.I."/>
        </authorList>
    </citation>
    <scope>NUCLEOTIDE SEQUENCE</scope>
    <source>
        <strain evidence="9">M08fum</strain>
    </source>
</reference>
<dbReference type="InterPro" id="IPR019614">
    <property type="entry name" value="SAM-dep_methyl-trfase"/>
</dbReference>
<dbReference type="PIRSF" id="PIRSF037618">
    <property type="entry name" value="RNA_Mtase_bacteria_prd"/>
    <property type="match status" value="1"/>
</dbReference>
<dbReference type="EC" id="2.1.1.264" evidence="6"/>
<dbReference type="PROSITE" id="PS51165">
    <property type="entry name" value="THUMP"/>
    <property type="match status" value="1"/>
</dbReference>
<dbReference type="InterPro" id="IPR054170">
    <property type="entry name" value="RlmL_1st"/>
</dbReference>
<sequence length="723" mass="80810">MKNNKQSLFVTAALGLEPLLVEELLGLGLDEVKQERAGVRCHGSLADAYRICMWSRLASRVLLPLTQFAAADPDQLYAGVQGVDWSEHMDADSTLAIDCATSKSQITHSRYAEQKTKDAIVDQFRVRTGARPSVSLERPDVRLNLYLYQDQASLSLDLSGESLHRRGYRVDGVHAPLKENLAAGMLLRCGWPQISAAGGALVDPLCGSGTLPLEAALMATNTAPGLLRTYYGFLGWKQHQDAIWQEVRQAADEKHQVGIAVLKVPIIGYDADPRAIRAAWDHARQAGMDKLIHFERRRLDEFVPPSGVRSGLLIANPPYGERLGNSDELAPLYNQLGQVMAQQCPGWHAGVITSEQELGRAIGLRADKINVLYNGALKCQLLQFVLNADNHWQSLSEKAQRVARKPLSAGAEMFANRLRKNLKKLGKWAQREGVDCYRLYDADLPEYAVAVDLYGDEVHLQEYRAPSSIDPDKAAERIRDVLAALPRVLDITPDQIHLKVRRQQKGTDQYEKQARRGILKEVHEGNCRFLVNLTDYLDTGLFLDHRMTRRKIQSMAAGKRFLNLFGYTGAATVHALKGGASATTTVDMSRTYLDWARRNIELNGFPGNRQEFVQADCLAWLEQAQTHRAGVFDLIFLDPPSFSNSKSMATTFDVQRDHVELLRHTLRLLADGGQLIFSTNLRTFQMAVEAFDDLSLENITASTLPADFARNPRIHQCWLIRKI</sequence>
<comment type="catalytic activity">
    <reaction evidence="6">
        <text>guanosine(2445) in 23S rRNA + S-adenosyl-L-methionine = N(2)-methylguanosine(2445) in 23S rRNA + S-adenosyl-L-homocysteine + H(+)</text>
        <dbReference type="Rhea" id="RHEA:42740"/>
        <dbReference type="Rhea" id="RHEA-COMP:10215"/>
        <dbReference type="Rhea" id="RHEA-COMP:10216"/>
        <dbReference type="ChEBI" id="CHEBI:15378"/>
        <dbReference type="ChEBI" id="CHEBI:57856"/>
        <dbReference type="ChEBI" id="CHEBI:59789"/>
        <dbReference type="ChEBI" id="CHEBI:74269"/>
        <dbReference type="ChEBI" id="CHEBI:74481"/>
        <dbReference type="EC" id="2.1.1.173"/>
    </reaction>
</comment>
<comment type="function">
    <text evidence="6">Specifically methylates the guanine in position 2445 (m2G2445) and the guanine in position 2069 (m7G2069) of 23S rRNA.</text>
</comment>
<dbReference type="Pfam" id="PF10672">
    <property type="entry name" value="Methyltrans_SAM"/>
    <property type="match status" value="1"/>
</dbReference>
<dbReference type="Proteomes" id="UP000632828">
    <property type="component" value="Unassembled WGS sequence"/>
</dbReference>
<gene>
    <name evidence="9" type="primary">rlmKL</name>
    <name evidence="6" type="synonym">rlmL</name>
    <name evidence="9" type="ORF">ICT70_13390</name>
</gene>
<evidence type="ECO:0000256" key="6">
    <source>
        <dbReference type="HAMAP-Rule" id="MF_01858"/>
    </source>
</evidence>
<dbReference type="AlphaFoldDB" id="A0A8J6UIT0"/>